<dbReference type="Proteomes" id="UP000008385">
    <property type="component" value="Chromosome"/>
</dbReference>
<evidence type="ECO:0000313" key="2">
    <source>
        <dbReference type="Proteomes" id="UP000008385"/>
    </source>
</evidence>
<dbReference type="STRING" id="365046.Rta_32970"/>
<evidence type="ECO:0000313" key="1">
    <source>
        <dbReference type="EMBL" id="AEG94408.1"/>
    </source>
</evidence>
<proteinExistence type="predicted"/>
<reference evidence="1 2" key="2">
    <citation type="journal article" date="2011" name="PLoS ONE">
        <title>The Cyst-Dividing Bacterium Ramlibacter tataouinensis TTB310 Genome Reveals a Well-Stocked Toolbox for Adaptation to a Desert Environment.</title>
        <authorList>
            <person name="De Luca G."/>
            <person name="Barakat M."/>
            <person name="Ortet P."/>
            <person name="Fochesato S."/>
            <person name="Jourlin-Castelli C."/>
            <person name="Ansaldi M."/>
            <person name="Py B."/>
            <person name="Fichant G."/>
            <person name="Coutinho P.M."/>
            <person name="Voulhoux R."/>
            <person name="Bastien O."/>
            <person name="Marechal E."/>
            <person name="Henrissat B."/>
            <person name="Quentin Y."/>
            <person name="Noirot P."/>
            <person name="Filloux A."/>
            <person name="Mejean V."/>
            <person name="Dubow M.S."/>
            <person name="Barras F."/>
            <person name="Barbe V."/>
            <person name="Weissenbach J."/>
            <person name="Mihalcescu I."/>
            <person name="Vermeglio A."/>
            <person name="Achouak W."/>
            <person name="Heulin T."/>
        </authorList>
    </citation>
    <scope>NUCLEOTIDE SEQUENCE [LARGE SCALE GENOMIC DNA]</scope>
    <source>
        <strain evidence="2">ATCC BAA-407 / DSM 14655 / LMG 21543 / TTB310</strain>
    </source>
</reference>
<dbReference type="KEGG" id="rta:Rta_32970"/>
<gene>
    <name evidence="1" type="ordered locus">Rta_32970</name>
</gene>
<sequence length="52" mass="5773">MTHLLDANALIIPGWLAALAIRHKVRLLTFDAGIAQLLATSEERQQHLTLLN</sequence>
<dbReference type="OrthoDB" id="196567at2"/>
<organism evidence="1 2">
    <name type="scientific">Ramlibacter tataouinensis (strain ATCC BAA-407 / DSM 14655 / LMG 21543 / TTB310)</name>
    <dbReference type="NCBI Taxonomy" id="365046"/>
    <lineage>
        <taxon>Bacteria</taxon>
        <taxon>Pseudomonadati</taxon>
        <taxon>Pseudomonadota</taxon>
        <taxon>Betaproteobacteria</taxon>
        <taxon>Burkholderiales</taxon>
        <taxon>Comamonadaceae</taxon>
        <taxon>Ramlibacter</taxon>
    </lineage>
</organism>
<dbReference type="HOGENOM" id="CLU_3083951_0_0_4"/>
<reference evidence="2" key="1">
    <citation type="submission" date="2006-01" db="EMBL/GenBank/DDBJ databases">
        <title>Genome of the cyst-dividing bacterium Ramlibacter tataouinensis.</title>
        <authorList>
            <person name="Barakat M."/>
            <person name="Ortet P."/>
            <person name="De Luca G."/>
            <person name="Jourlin-Castelli C."/>
            <person name="Ansaldi M."/>
            <person name="Py B."/>
            <person name="Fichant G."/>
            <person name="Coutinho P."/>
            <person name="Voulhoux R."/>
            <person name="Bastien O."/>
            <person name="Roy S."/>
            <person name="Marechal E."/>
            <person name="Henrissat B."/>
            <person name="Quentin Y."/>
            <person name="Noirot P."/>
            <person name="Filloux A."/>
            <person name="Mejean V."/>
            <person name="DuBow M."/>
            <person name="Barras F."/>
            <person name="Heulin T."/>
        </authorList>
    </citation>
    <scope>NUCLEOTIDE SEQUENCE [LARGE SCALE GENOMIC DNA]</scope>
    <source>
        <strain evidence="2">ATCC BAA-407 / DSM 14655 / LMG 21543 / TTB310</strain>
    </source>
</reference>
<protein>
    <submittedName>
        <fullName evidence="1">Uncharacterized protein</fullName>
    </submittedName>
</protein>
<dbReference type="AlphaFoldDB" id="F5XYP1"/>
<accession>F5XYP1</accession>
<name>F5XYP1_RAMTT</name>
<dbReference type="EMBL" id="CP000245">
    <property type="protein sequence ID" value="AEG94408.1"/>
    <property type="molecule type" value="Genomic_DNA"/>
</dbReference>
<keyword evidence="2" id="KW-1185">Reference proteome</keyword>
<dbReference type="RefSeq" id="WP_013902639.1">
    <property type="nucleotide sequence ID" value="NC_015677.1"/>
</dbReference>